<dbReference type="OrthoDB" id="9770610at2"/>
<dbReference type="AlphaFoldDB" id="A0A1B9CJM5"/>
<comment type="catalytic activity">
    <reaction evidence="8 9">
        <text>5-phospho-alpha-D-ribose 1-diphosphate + nicotinate + ATP + H2O = nicotinate beta-D-ribonucleotide + ADP + phosphate + diphosphate</text>
        <dbReference type="Rhea" id="RHEA:36163"/>
        <dbReference type="ChEBI" id="CHEBI:15377"/>
        <dbReference type="ChEBI" id="CHEBI:30616"/>
        <dbReference type="ChEBI" id="CHEBI:32544"/>
        <dbReference type="ChEBI" id="CHEBI:33019"/>
        <dbReference type="ChEBI" id="CHEBI:43474"/>
        <dbReference type="ChEBI" id="CHEBI:57502"/>
        <dbReference type="ChEBI" id="CHEBI:58017"/>
        <dbReference type="ChEBI" id="CHEBI:456216"/>
        <dbReference type="EC" id="6.3.4.21"/>
    </reaction>
</comment>
<dbReference type="EMBL" id="MBEE01000275">
    <property type="protein sequence ID" value="OCB42454.1"/>
    <property type="molecule type" value="Genomic_DNA"/>
</dbReference>
<evidence type="ECO:0000256" key="5">
    <source>
        <dbReference type="ARBA" id="ARBA00022598"/>
    </source>
</evidence>
<evidence type="ECO:0000256" key="1">
    <source>
        <dbReference type="ARBA" id="ARBA00004952"/>
    </source>
</evidence>
<dbReference type="NCBIfam" id="TIGR01513">
    <property type="entry name" value="NAPRTase_put"/>
    <property type="match status" value="1"/>
</dbReference>
<accession>A0A1B9CJM5</accession>
<dbReference type="Pfam" id="PF04095">
    <property type="entry name" value="NAPRTase"/>
    <property type="match status" value="1"/>
</dbReference>
<evidence type="ECO:0000259" key="11">
    <source>
        <dbReference type="Pfam" id="PF17767"/>
    </source>
</evidence>
<dbReference type="FunFam" id="3.20.20.70:FF:000076">
    <property type="entry name" value="Nicotinate phosphoribosyltransferase"/>
    <property type="match status" value="1"/>
</dbReference>
<dbReference type="InterPro" id="IPR041525">
    <property type="entry name" value="N/Namide_PRibTrfase"/>
</dbReference>
<evidence type="ECO:0000256" key="2">
    <source>
        <dbReference type="ARBA" id="ARBA00010897"/>
    </source>
</evidence>
<keyword evidence="6 9" id="KW-0662">Pyridine nucleotide biosynthesis</keyword>
<feature type="domain" description="Nicotinate phosphoribosyltransferase N-terminal" evidence="11">
    <location>
        <begin position="9"/>
        <end position="131"/>
    </location>
</feature>
<dbReference type="InterPro" id="IPR006405">
    <property type="entry name" value="Nic_PRibTrfase_pncB"/>
</dbReference>
<evidence type="ECO:0000256" key="6">
    <source>
        <dbReference type="ARBA" id="ARBA00022642"/>
    </source>
</evidence>
<keyword evidence="12" id="KW-0328">Glycosyltransferase</keyword>
<dbReference type="InterPro" id="IPR036068">
    <property type="entry name" value="Nicotinate_pribotase-like_C"/>
</dbReference>
<protein>
    <recommendedName>
        <fullName evidence="3 9">Nicotinate phosphoribosyltransferase</fullName>
        <ecNumber evidence="3 9">6.3.4.21</ecNumber>
    </recommendedName>
</protein>
<dbReference type="GO" id="GO:0004516">
    <property type="term" value="F:nicotinate phosphoribosyltransferase activity"/>
    <property type="evidence" value="ECO:0007669"/>
    <property type="project" value="UniProtKB-UniRule"/>
</dbReference>
<feature type="domain" description="Nicotinate/nicotinamide phosphoribosyltransferase" evidence="10">
    <location>
        <begin position="153"/>
        <end position="349"/>
    </location>
</feature>
<dbReference type="GO" id="GO:0034355">
    <property type="term" value="P:NAD+ biosynthetic process via the salvage pathway"/>
    <property type="evidence" value="ECO:0007669"/>
    <property type="project" value="UniProtKB-ARBA"/>
</dbReference>
<evidence type="ECO:0000313" key="13">
    <source>
        <dbReference type="Proteomes" id="UP000092683"/>
    </source>
</evidence>
<dbReference type="InterPro" id="IPR007229">
    <property type="entry name" value="Nic_PRibTrfase-Fam"/>
</dbReference>
<dbReference type="InterPro" id="IPR040727">
    <property type="entry name" value="NAPRTase_N"/>
</dbReference>
<dbReference type="UniPathway" id="UPA00253">
    <property type="reaction ID" value="UER00457"/>
</dbReference>
<organism evidence="12 13">
    <name type="scientific">Mycobacterium malmoense</name>
    <dbReference type="NCBI Taxonomy" id="1780"/>
    <lineage>
        <taxon>Bacteria</taxon>
        <taxon>Bacillati</taxon>
        <taxon>Actinomycetota</taxon>
        <taxon>Actinomycetes</taxon>
        <taxon>Mycobacteriales</taxon>
        <taxon>Mycobacteriaceae</taxon>
        <taxon>Mycobacterium</taxon>
    </lineage>
</organism>
<dbReference type="GO" id="GO:0005829">
    <property type="term" value="C:cytosol"/>
    <property type="evidence" value="ECO:0007669"/>
    <property type="project" value="TreeGrafter"/>
</dbReference>
<dbReference type="Gene3D" id="3.20.20.70">
    <property type="entry name" value="Aldolase class I"/>
    <property type="match status" value="1"/>
</dbReference>
<dbReference type="PIRSF" id="PIRSF000484">
    <property type="entry name" value="NAPRT"/>
    <property type="match status" value="1"/>
</dbReference>
<dbReference type="InterPro" id="IPR013785">
    <property type="entry name" value="Aldolase_TIM"/>
</dbReference>
<dbReference type="Pfam" id="PF17767">
    <property type="entry name" value="NAPRTase_N"/>
    <property type="match status" value="1"/>
</dbReference>
<evidence type="ECO:0000256" key="8">
    <source>
        <dbReference type="ARBA" id="ARBA00048668"/>
    </source>
</evidence>
<reference evidence="12 13" key="1">
    <citation type="submission" date="2016-06" db="EMBL/GenBank/DDBJ databases">
        <authorList>
            <person name="Kjaerup R.B."/>
            <person name="Dalgaard T.S."/>
            <person name="Juul-Madsen H.R."/>
        </authorList>
    </citation>
    <scope>NUCLEOTIDE SEQUENCE [LARGE SCALE GENOMIC DNA]</scope>
    <source>
        <strain evidence="12 13">E3012</strain>
    </source>
</reference>
<dbReference type="PANTHER" id="PTHR11098">
    <property type="entry name" value="NICOTINATE PHOSPHORIBOSYLTRANSFERASE"/>
    <property type="match status" value="1"/>
</dbReference>
<name>A0A1B9CJM5_MYCMA</name>
<evidence type="ECO:0000259" key="10">
    <source>
        <dbReference type="Pfam" id="PF04095"/>
    </source>
</evidence>
<evidence type="ECO:0000256" key="4">
    <source>
        <dbReference type="ARBA" id="ARBA00022553"/>
    </source>
</evidence>
<sequence>MNDPVVTGLLTDKYELTMLAAALRDGTADRPTTFELFARRLPEGRRYGVVCGTGRLLEALPQFGFDDEARRSLAQFLDPDTLRYLRDFRFRGDIDGYAEGELYFPGSPVLSVTGTFAECVVLETLALSIFNHDTAVASAAARMVSAARDRPLIEMGSRRTHEHAAVAAARAAYIAGFAASSNLEAQRRYGIPVEGTSAHAFTMLHASGEPVEVTELAAFRAQVDALGVETTLLVDTYDVTTGVANAVAAAGEALGAVRIDSGELGVLARQVREQLDGLGATGTRIVVSGDLDEFSIAALGAEPVDSYGVGTSLVTGSGAPTANMVYKLVEVDGMPVQKRSSRKESRGGRKEALRLTRASGTVTEELVYPAGRRPPVNEPSRPLTVPLVRDGDVVAKPSVAAARELVASGLRSLPWEGLNLSQGEPAIPTTLIPAGRR</sequence>
<keyword evidence="7 9" id="KW-0808">Transferase</keyword>
<dbReference type="SUPFAM" id="SSF51690">
    <property type="entry name" value="Nicotinate/Quinolinate PRTase C-terminal domain-like"/>
    <property type="match status" value="1"/>
</dbReference>
<evidence type="ECO:0000256" key="9">
    <source>
        <dbReference type="RuleBase" id="RU365100"/>
    </source>
</evidence>
<comment type="caution">
    <text evidence="12">The sequence shown here is derived from an EMBL/GenBank/DDBJ whole genome shotgun (WGS) entry which is preliminary data.</text>
</comment>
<comment type="similarity">
    <text evidence="2 9">Belongs to the NAPRTase family.</text>
</comment>
<keyword evidence="4" id="KW-0597">Phosphoprotein</keyword>
<dbReference type="Gene3D" id="3.20.140.10">
    <property type="entry name" value="nicotinate phosphoribosyltransferase"/>
    <property type="match status" value="1"/>
</dbReference>
<evidence type="ECO:0000256" key="3">
    <source>
        <dbReference type="ARBA" id="ARBA00013236"/>
    </source>
</evidence>
<gene>
    <name evidence="12" type="ORF">A5677_07465</name>
</gene>
<comment type="PTM">
    <text evidence="9">Transiently phosphorylated on a His residue during the reaction cycle. Phosphorylation strongly increases the affinity for substrates and increases the rate of nicotinate D-ribonucleotide production. Dephosphorylation regenerates the low-affinity form of the enzyme, leading to product release.</text>
</comment>
<comment type="function">
    <text evidence="9">Catalyzes the first step in the biosynthesis of NAD from nicotinic acid, the ATP-dependent synthesis of beta-nicotinate D-ribonucleotide from nicotinate and 5-phospho-D-ribose 1-phosphate.</text>
</comment>
<dbReference type="Proteomes" id="UP000092683">
    <property type="component" value="Unassembled WGS sequence"/>
</dbReference>
<dbReference type="RefSeq" id="WP_065484256.1">
    <property type="nucleotide sequence ID" value="NZ_MBEE01000275.1"/>
</dbReference>
<comment type="pathway">
    <text evidence="1 9">Cofactor biosynthesis; NAD(+) biosynthesis; nicotinate D-ribonucleotide from nicotinate: step 1/1.</text>
</comment>
<keyword evidence="5 9" id="KW-0436">Ligase</keyword>
<proteinExistence type="inferred from homology"/>
<dbReference type="PANTHER" id="PTHR11098:SF8">
    <property type="entry name" value="NICOTINATE PHOSPHORIBOSYLTRANSFERASE PNCB1"/>
    <property type="match status" value="1"/>
</dbReference>
<dbReference type="NCBIfam" id="NF006698">
    <property type="entry name" value="PRK09243.1-5"/>
    <property type="match status" value="1"/>
</dbReference>
<evidence type="ECO:0000313" key="12">
    <source>
        <dbReference type="EMBL" id="OCB42454.1"/>
    </source>
</evidence>
<dbReference type="EC" id="6.3.4.21" evidence="3 9"/>
<evidence type="ECO:0000256" key="7">
    <source>
        <dbReference type="ARBA" id="ARBA00022679"/>
    </source>
</evidence>
<dbReference type="GO" id="GO:0047280">
    <property type="term" value="F:nicotinamide phosphoribosyltransferase activity"/>
    <property type="evidence" value="ECO:0007669"/>
    <property type="project" value="UniProtKB-ARBA"/>
</dbReference>
<dbReference type="SUPFAM" id="SSF54675">
    <property type="entry name" value="Nicotinate/Quinolinate PRTase N-terminal domain-like"/>
    <property type="match status" value="1"/>
</dbReference>